<dbReference type="PANTHER" id="PTHR48111:SF40">
    <property type="entry name" value="PHOSPHATE REGULON TRANSCRIPTIONAL REGULATORY PROTEIN PHOB"/>
    <property type="match status" value="1"/>
</dbReference>
<dbReference type="InterPro" id="IPR011006">
    <property type="entry name" value="CheY-like_superfamily"/>
</dbReference>
<dbReference type="PANTHER" id="PTHR48111">
    <property type="entry name" value="REGULATOR OF RPOS"/>
    <property type="match status" value="1"/>
</dbReference>
<dbReference type="GO" id="GO:0032993">
    <property type="term" value="C:protein-DNA complex"/>
    <property type="evidence" value="ECO:0007669"/>
    <property type="project" value="TreeGrafter"/>
</dbReference>
<dbReference type="PROSITE" id="PS50110">
    <property type="entry name" value="RESPONSE_REGULATORY"/>
    <property type="match status" value="1"/>
</dbReference>
<dbReference type="FunFam" id="3.40.50.2300:FF:000001">
    <property type="entry name" value="DNA-binding response regulator PhoB"/>
    <property type="match status" value="1"/>
</dbReference>
<dbReference type="STRING" id="1238182.C882_1622"/>
<evidence type="ECO:0000313" key="8">
    <source>
        <dbReference type="EMBL" id="EKV32784.1"/>
    </source>
</evidence>
<dbReference type="GO" id="GO:0006355">
    <property type="term" value="P:regulation of DNA-templated transcription"/>
    <property type="evidence" value="ECO:0007669"/>
    <property type="project" value="TreeGrafter"/>
</dbReference>
<dbReference type="SUPFAM" id="SSF52172">
    <property type="entry name" value="CheY-like"/>
    <property type="match status" value="1"/>
</dbReference>
<keyword evidence="1 6" id="KW-0597">Phosphoprotein</keyword>
<evidence type="ECO:0000259" key="7">
    <source>
        <dbReference type="PROSITE" id="PS50110"/>
    </source>
</evidence>
<keyword evidence="5" id="KW-0804">Transcription</keyword>
<evidence type="ECO:0000256" key="1">
    <source>
        <dbReference type="ARBA" id="ARBA00022553"/>
    </source>
</evidence>
<dbReference type="GO" id="GO:0000156">
    <property type="term" value="F:phosphorelay response regulator activity"/>
    <property type="evidence" value="ECO:0007669"/>
    <property type="project" value="TreeGrafter"/>
</dbReference>
<keyword evidence="4" id="KW-0238">DNA-binding</keyword>
<dbReference type="Pfam" id="PF00072">
    <property type="entry name" value="Response_reg"/>
    <property type="match status" value="1"/>
</dbReference>
<reference evidence="8 9" key="1">
    <citation type="journal article" date="2013" name="Genome Announc.">
        <title>Draft Genome Sequence of an Alphaproteobacterium, Caenispirillum salinarum AK4(T), Isolated from a Solar Saltern.</title>
        <authorList>
            <person name="Khatri I."/>
            <person name="Singh A."/>
            <person name="Korpole S."/>
            <person name="Pinnaka A.K."/>
            <person name="Subramanian S."/>
        </authorList>
    </citation>
    <scope>NUCLEOTIDE SEQUENCE [LARGE SCALE GENOMIC DNA]</scope>
    <source>
        <strain evidence="8 9">AK4</strain>
    </source>
</reference>
<dbReference type="InterPro" id="IPR001789">
    <property type="entry name" value="Sig_transdc_resp-reg_receiver"/>
</dbReference>
<proteinExistence type="predicted"/>
<dbReference type="Proteomes" id="UP000009881">
    <property type="component" value="Unassembled WGS sequence"/>
</dbReference>
<keyword evidence="2" id="KW-0902">Two-component regulatory system</keyword>
<evidence type="ECO:0000256" key="3">
    <source>
        <dbReference type="ARBA" id="ARBA00023015"/>
    </source>
</evidence>
<evidence type="ECO:0000256" key="2">
    <source>
        <dbReference type="ARBA" id="ARBA00023012"/>
    </source>
</evidence>
<gene>
    <name evidence="8" type="ORF">C882_1622</name>
</gene>
<dbReference type="AlphaFoldDB" id="K9H6U9"/>
<accession>K9H6U9</accession>
<dbReference type="EMBL" id="ANHY01000002">
    <property type="protein sequence ID" value="EKV32784.1"/>
    <property type="molecule type" value="Genomic_DNA"/>
</dbReference>
<evidence type="ECO:0000256" key="5">
    <source>
        <dbReference type="ARBA" id="ARBA00023163"/>
    </source>
</evidence>
<comment type="caution">
    <text evidence="8">The sequence shown here is derived from an EMBL/GenBank/DDBJ whole genome shotgun (WGS) entry which is preliminary data.</text>
</comment>
<feature type="modified residue" description="4-aspartylphosphate" evidence="6">
    <location>
        <position position="54"/>
    </location>
</feature>
<dbReference type="OrthoDB" id="9801602at2"/>
<dbReference type="RefSeq" id="WP_009538611.1">
    <property type="nucleotide sequence ID" value="NZ_ANHY01000002.1"/>
</dbReference>
<protein>
    <submittedName>
        <fullName evidence="8">Transcriptional regulatory protein</fullName>
    </submittedName>
</protein>
<feature type="domain" description="Response regulatory" evidence="7">
    <location>
        <begin position="4"/>
        <end position="121"/>
    </location>
</feature>
<dbReference type="GO" id="GO:0005829">
    <property type="term" value="C:cytosol"/>
    <property type="evidence" value="ECO:0007669"/>
    <property type="project" value="TreeGrafter"/>
</dbReference>
<keyword evidence="9" id="KW-1185">Reference proteome</keyword>
<organism evidence="8 9">
    <name type="scientific">Caenispirillum salinarum AK4</name>
    <dbReference type="NCBI Taxonomy" id="1238182"/>
    <lineage>
        <taxon>Bacteria</taxon>
        <taxon>Pseudomonadati</taxon>
        <taxon>Pseudomonadota</taxon>
        <taxon>Alphaproteobacteria</taxon>
        <taxon>Rhodospirillales</taxon>
        <taxon>Novispirillaceae</taxon>
        <taxon>Caenispirillum</taxon>
    </lineage>
</organism>
<dbReference type="Gene3D" id="3.40.50.2300">
    <property type="match status" value="1"/>
</dbReference>
<dbReference type="SMART" id="SM00448">
    <property type="entry name" value="REC"/>
    <property type="match status" value="1"/>
</dbReference>
<name>K9H6U9_9PROT</name>
<keyword evidence="3" id="KW-0805">Transcription regulation</keyword>
<dbReference type="eggNOG" id="COG0745">
    <property type="taxonomic scope" value="Bacteria"/>
</dbReference>
<sequence>MAISVLVVEDERNIGESLRFLMNRQGYDVRLAHDGREALDLLEAGTVPDLLLLDIMMPGCDGFAVARAVRANPALDKVRIVMLTAKGKDVDRRKGLDLGVDDYILKPFSTRDVVARVRALLEPEPAAHSASA</sequence>
<evidence type="ECO:0000256" key="4">
    <source>
        <dbReference type="ARBA" id="ARBA00023125"/>
    </source>
</evidence>
<evidence type="ECO:0000313" key="9">
    <source>
        <dbReference type="Proteomes" id="UP000009881"/>
    </source>
</evidence>
<dbReference type="InterPro" id="IPR039420">
    <property type="entry name" value="WalR-like"/>
</dbReference>
<evidence type="ECO:0000256" key="6">
    <source>
        <dbReference type="PROSITE-ProRule" id="PRU00169"/>
    </source>
</evidence>
<dbReference type="GO" id="GO:0000976">
    <property type="term" value="F:transcription cis-regulatory region binding"/>
    <property type="evidence" value="ECO:0007669"/>
    <property type="project" value="TreeGrafter"/>
</dbReference>